<evidence type="ECO:0000256" key="6">
    <source>
        <dbReference type="ARBA" id="ARBA00022692"/>
    </source>
</evidence>
<evidence type="ECO:0000259" key="13">
    <source>
        <dbReference type="PROSITE" id="PS50109"/>
    </source>
</evidence>
<evidence type="ECO:0000259" key="14">
    <source>
        <dbReference type="PROSITE" id="PS50885"/>
    </source>
</evidence>
<feature type="transmembrane region" description="Helical" evidence="12">
    <location>
        <begin position="167"/>
        <end position="188"/>
    </location>
</feature>
<dbReference type="InterPro" id="IPR003594">
    <property type="entry name" value="HATPase_dom"/>
</dbReference>
<dbReference type="EMBL" id="SLUM01000009">
    <property type="protein sequence ID" value="TCL57829.1"/>
    <property type="molecule type" value="Genomic_DNA"/>
</dbReference>
<dbReference type="CDD" id="cd00075">
    <property type="entry name" value="HATPase"/>
    <property type="match status" value="1"/>
</dbReference>
<gene>
    <name evidence="15" type="ORF">EDD77_109104</name>
</gene>
<evidence type="ECO:0000256" key="9">
    <source>
        <dbReference type="ARBA" id="ARBA00023012"/>
    </source>
</evidence>
<evidence type="ECO:0000313" key="15">
    <source>
        <dbReference type="EMBL" id="TCL57829.1"/>
    </source>
</evidence>
<evidence type="ECO:0000256" key="4">
    <source>
        <dbReference type="ARBA" id="ARBA00022553"/>
    </source>
</evidence>
<dbReference type="GO" id="GO:0005886">
    <property type="term" value="C:plasma membrane"/>
    <property type="evidence" value="ECO:0007669"/>
    <property type="project" value="TreeGrafter"/>
</dbReference>
<dbReference type="Pfam" id="PF00672">
    <property type="entry name" value="HAMP"/>
    <property type="match status" value="1"/>
</dbReference>
<comment type="subcellular location">
    <subcellularLocation>
        <location evidence="2">Membrane</location>
    </subcellularLocation>
</comment>
<dbReference type="PROSITE" id="PS50885">
    <property type="entry name" value="HAMP"/>
    <property type="match status" value="1"/>
</dbReference>
<feature type="domain" description="HAMP" evidence="14">
    <location>
        <begin position="189"/>
        <end position="241"/>
    </location>
</feature>
<keyword evidence="6 12" id="KW-0812">Transmembrane</keyword>
<dbReference type="Gene3D" id="6.10.340.10">
    <property type="match status" value="1"/>
</dbReference>
<evidence type="ECO:0000256" key="8">
    <source>
        <dbReference type="ARBA" id="ARBA00022989"/>
    </source>
</evidence>
<dbReference type="EC" id="2.7.13.3" evidence="3"/>
<dbReference type="GO" id="GO:0000155">
    <property type="term" value="F:phosphorelay sensor kinase activity"/>
    <property type="evidence" value="ECO:0007669"/>
    <property type="project" value="InterPro"/>
</dbReference>
<feature type="coiled-coil region" evidence="11">
    <location>
        <begin position="233"/>
        <end position="260"/>
    </location>
</feature>
<evidence type="ECO:0000256" key="5">
    <source>
        <dbReference type="ARBA" id="ARBA00022679"/>
    </source>
</evidence>
<evidence type="ECO:0000256" key="1">
    <source>
        <dbReference type="ARBA" id="ARBA00000085"/>
    </source>
</evidence>
<dbReference type="Proteomes" id="UP000295184">
    <property type="component" value="Unassembled WGS sequence"/>
</dbReference>
<keyword evidence="7 15" id="KW-0418">Kinase</keyword>
<dbReference type="SMART" id="SM00387">
    <property type="entry name" value="HATPase_c"/>
    <property type="match status" value="1"/>
</dbReference>
<evidence type="ECO:0000313" key="16">
    <source>
        <dbReference type="Proteomes" id="UP000295184"/>
    </source>
</evidence>
<organism evidence="15 16">
    <name type="scientific">Allofournierella massiliensis</name>
    <dbReference type="NCBI Taxonomy" id="1650663"/>
    <lineage>
        <taxon>Bacteria</taxon>
        <taxon>Bacillati</taxon>
        <taxon>Bacillota</taxon>
        <taxon>Clostridia</taxon>
        <taxon>Eubacteriales</taxon>
        <taxon>Oscillospiraceae</taxon>
        <taxon>Allofournierella</taxon>
    </lineage>
</organism>
<keyword evidence="11" id="KW-0175">Coiled coil</keyword>
<name>A0A4R1QV47_9FIRM</name>
<evidence type="ECO:0000256" key="12">
    <source>
        <dbReference type="SAM" id="Phobius"/>
    </source>
</evidence>
<protein>
    <recommendedName>
        <fullName evidence="3">histidine kinase</fullName>
        <ecNumber evidence="3">2.7.13.3</ecNumber>
    </recommendedName>
</protein>
<keyword evidence="9" id="KW-0902">Two-component regulatory system</keyword>
<dbReference type="SUPFAM" id="SSF158472">
    <property type="entry name" value="HAMP domain-like"/>
    <property type="match status" value="1"/>
</dbReference>
<keyword evidence="10 12" id="KW-0472">Membrane</keyword>
<feature type="domain" description="Histidine kinase" evidence="13">
    <location>
        <begin position="256"/>
        <end position="471"/>
    </location>
</feature>
<dbReference type="SMART" id="SM00304">
    <property type="entry name" value="HAMP"/>
    <property type="match status" value="1"/>
</dbReference>
<dbReference type="GeneID" id="97382589"/>
<comment type="catalytic activity">
    <reaction evidence="1">
        <text>ATP + protein L-histidine = ADP + protein N-phospho-L-histidine.</text>
        <dbReference type="EC" id="2.7.13.3"/>
    </reaction>
</comment>
<dbReference type="InterPro" id="IPR050428">
    <property type="entry name" value="TCS_sensor_his_kinase"/>
</dbReference>
<evidence type="ECO:0000256" key="7">
    <source>
        <dbReference type="ARBA" id="ARBA00022777"/>
    </source>
</evidence>
<dbReference type="PANTHER" id="PTHR45436:SF5">
    <property type="entry name" value="SENSOR HISTIDINE KINASE TRCS"/>
    <property type="match status" value="1"/>
</dbReference>
<dbReference type="Gene3D" id="3.30.565.10">
    <property type="entry name" value="Histidine kinase-like ATPase, C-terminal domain"/>
    <property type="match status" value="1"/>
</dbReference>
<dbReference type="InterPro" id="IPR003661">
    <property type="entry name" value="HisK_dim/P_dom"/>
</dbReference>
<evidence type="ECO:0000256" key="10">
    <source>
        <dbReference type="ARBA" id="ARBA00023136"/>
    </source>
</evidence>
<dbReference type="CDD" id="cd00082">
    <property type="entry name" value="HisKA"/>
    <property type="match status" value="1"/>
</dbReference>
<proteinExistence type="predicted"/>
<evidence type="ECO:0000256" key="3">
    <source>
        <dbReference type="ARBA" id="ARBA00012438"/>
    </source>
</evidence>
<comment type="caution">
    <text evidence="15">The sequence shown here is derived from an EMBL/GenBank/DDBJ whole genome shotgun (WGS) entry which is preliminary data.</text>
</comment>
<dbReference type="InterPro" id="IPR005467">
    <property type="entry name" value="His_kinase_dom"/>
</dbReference>
<keyword evidence="4" id="KW-0597">Phosphoprotein</keyword>
<keyword evidence="5" id="KW-0808">Transferase</keyword>
<dbReference type="InterPro" id="IPR004358">
    <property type="entry name" value="Sig_transdc_His_kin-like_C"/>
</dbReference>
<dbReference type="InterPro" id="IPR003660">
    <property type="entry name" value="HAMP_dom"/>
</dbReference>
<dbReference type="PRINTS" id="PR00344">
    <property type="entry name" value="BCTRLSENSOR"/>
</dbReference>
<dbReference type="SUPFAM" id="SSF47384">
    <property type="entry name" value="Homodimeric domain of signal transducing histidine kinase"/>
    <property type="match status" value="1"/>
</dbReference>
<dbReference type="Pfam" id="PF02518">
    <property type="entry name" value="HATPase_c"/>
    <property type="match status" value="1"/>
</dbReference>
<reference evidence="15 16" key="1">
    <citation type="submission" date="2019-03" db="EMBL/GenBank/DDBJ databases">
        <title>Genomic Encyclopedia of Type Strains, Phase IV (KMG-IV): sequencing the most valuable type-strain genomes for metagenomic binning, comparative biology and taxonomic classification.</title>
        <authorList>
            <person name="Goeker M."/>
        </authorList>
    </citation>
    <scope>NUCLEOTIDE SEQUENCE [LARGE SCALE GENOMIC DNA]</scope>
    <source>
        <strain evidence="15 16">DSM 100451</strain>
    </source>
</reference>
<dbReference type="AlphaFoldDB" id="A0A4R1QV47"/>
<dbReference type="InterPro" id="IPR036097">
    <property type="entry name" value="HisK_dim/P_sf"/>
</dbReference>
<keyword evidence="8 12" id="KW-1133">Transmembrane helix</keyword>
<evidence type="ECO:0000256" key="2">
    <source>
        <dbReference type="ARBA" id="ARBA00004370"/>
    </source>
</evidence>
<dbReference type="SMART" id="SM00388">
    <property type="entry name" value="HisKA"/>
    <property type="match status" value="1"/>
</dbReference>
<dbReference type="SUPFAM" id="SSF55874">
    <property type="entry name" value="ATPase domain of HSP90 chaperone/DNA topoisomerase II/histidine kinase"/>
    <property type="match status" value="1"/>
</dbReference>
<dbReference type="InterPro" id="IPR036890">
    <property type="entry name" value="HATPase_C_sf"/>
</dbReference>
<dbReference type="PROSITE" id="PS50109">
    <property type="entry name" value="HIS_KIN"/>
    <property type="match status" value="1"/>
</dbReference>
<accession>A0A4R1QV47</accession>
<sequence length="471" mass="51413">MKKITLKYWQKTYLATLALFLCCLAGSIGAVFSLGQRQNFSSTVNEALAQQQYLMQSLVQDAQAVASSRPAALPNLYEYYATQYAGGGIPLEVAEQCTVLCSTLPAVEGERTRPEVPEGQRVYLVQPTEEGRQLFVSSRLSTVSPDTIVTCAFPMEGFYQEWARIRLLFLIIGGVVSGVFAIALYLVLARMYRPLAQVTGTARAIAAGDLAARAPDKRRDEVGELGRAMNQMAGQVQRKIDELETAASQKQQLIDNLAHEMRTPLTAIGGWAETMQRAQMDPEELMEATDTILFESRRVLALSQQLLKLSVLRGEPLELAPVDAADLLHRVERTIAPKARARQVTFTVLPPAEPVELLADEVLLESLLVNLCDNGVKACAAKGQVRLAVHSTPGRVLLTVTDNGRGMDRETLAHLGEPFYRADKARSRAEGGAGLGLSLCFAIARRHGALLEFESKPGHGTRATVTFTTSQ</sequence>
<dbReference type="PANTHER" id="PTHR45436">
    <property type="entry name" value="SENSOR HISTIDINE KINASE YKOH"/>
    <property type="match status" value="1"/>
</dbReference>
<dbReference type="STRING" id="1650663.GCA_001486665_01174"/>
<dbReference type="OrthoDB" id="9786919at2"/>
<dbReference type="CDD" id="cd06225">
    <property type="entry name" value="HAMP"/>
    <property type="match status" value="1"/>
</dbReference>
<dbReference type="Gene3D" id="1.10.287.130">
    <property type="match status" value="1"/>
</dbReference>
<evidence type="ECO:0000256" key="11">
    <source>
        <dbReference type="SAM" id="Coils"/>
    </source>
</evidence>
<dbReference type="RefSeq" id="WP_058963651.1">
    <property type="nucleotide sequence ID" value="NZ_CABKVM010000015.1"/>
</dbReference>
<dbReference type="Pfam" id="PF00512">
    <property type="entry name" value="HisKA"/>
    <property type="match status" value="1"/>
</dbReference>